<name>A0ABV3RX59_9GAMM</name>
<dbReference type="SUPFAM" id="SSF53756">
    <property type="entry name" value="UDP-Glycosyltransferase/glycogen phosphorylase"/>
    <property type="match status" value="1"/>
</dbReference>
<dbReference type="PANTHER" id="PTHR45947:SF3">
    <property type="entry name" value="SULFOQUINOVOSYL TRANSFERASE SQD2"/>
    <property type="match status" value="1"/>
</dbReference>
<dbReference type="Gene3D" id="3.40.50.2000">
    <property type="entry name" value="Glycogen Phosphorylase B"/>
    <property type="match status" value="1"/>
</dbReference>
<dbReference type="EMBL" id="JBAKFG010000002">
    <property type="protein sequence ID" value="MEX0372775.1"/>
    <property type="molecule type" value="Genomic_DNA"/>
</dbReference>
<dbReference type="InterPro" id="IPR001296">
    <property type="entry name" value="Glyco_trans_1"/>
</dbReference>
<organism evidence="2 3">
    <name type="scientific">Spiribacter roseus</name>
    <dbReference type="NCBI Taxonomy" id="1855875"/>
    <lineage>
        <taxon>Bacteria</taxon>
        <taxon>Pseudomonadati</taxon>
        <taxon>Pseudomonadota</taxon>
        <taxon>Gammaproteobacteria</taxon>
        <taxon>Chromatiales</taxon>
        <taxon>Ectothiorhodospiraceae</taxon>
        <taxon>Spiribacter</taxon>
    </lineage>
</organism>
<dbReference type="RefSeq" id="WP_367951350.1">
    <property type="nucleotide sequence ID" value="NZ_JBAKFG010000002.1"/>
</dbReference>
<evidence type="ECO:0000313" key="2">
    <source>
        <dbReference type="EMBL" id="MEX0372775.1"/>
    </source>
</evidence>
<evidence type="ECO:0000259" key="1">
    <source>
        <dbReference type="Pfam" id="PF00534"/>
    </source>
</evidence>
<dbReference type="GO" id="GO:0016757">
    <property type="term" value="F:glycosyltransferase activity"/>
    <property type="evidence" value="ECO:0007669"/>
    <property type="project" value="UniProtKB-KW"/>
</dbReference>
<reference evidence="2 3" key="1">
    <citation type="submission" date="2024-02" db="EMBL/GenBank/DDBJ databases">
        <title>New especies of Spiribacter isolated from saline water.</title>
        <authorList>
            <person name="Leon M.J."/>
            <person name="De La Haba R."/>
            <person name="Sanchez-Porro C."/>
            <person name="Ventosa A."/>
        </authorList>
    </citation>
    <scope>NUCLEOTIDE SEQUENCE [LARGE SCALE GENOMIC DNA]</scope>
    <source>
        <strain evidence="3">ag22IC6-196</strain>
    </source>
</reference>
<dbReference type="Pfam" id="PF00534">
    <property type="entry name" value="Glycos_transf_1"/>
    <property type="match status" value="1"/>
</dbReference>
<dbReference type="PANTHER" id="PTHR45947">
    <property type="entry name" value="SULFOQUINOVOSYL TRANSFERASE SQD2"/>
    <property type="match status" value="1"/>
</dbReference>
<dbReference type="InterPro" id="IPR050194">
    <property type="entry name" value="Glycosyltransferase_grp1"/>
</dbReference>
<proteinExistence type="predicted"/>
<keyword evidence="2" id="KW-0328">Glycosyltransferase</keyword>
<gene>
    <name evidence="2" type="ORF">V6X51_04920</name>
</gene>
<keyword evidence="2" id="KW-0808">Transferase</keyword>
<keyword evidence="3" id="KW-1185">Reference proteome</keyword>
<dbReference type="Proteomes" id="UP001556636">
    <property type="component" value="Unassembled WGS sequence"/>
</dbReference>
<comment type="caution">
    <text evidence="2">The sequence shown here is derived from an EMBL/GenBank/DDBJ whole genome shotgun (WGS) entry which is preliminary data.</text>
</comment>
<dbReference type="EC" id="2.4.-.-" evidence="2"/>
<feature type="domain" description="Glycosyl transferase family 1" evidence="1">
    <location>
        <begin position="185"/>
        <end position="323"/>
    </location>
</feature>
<evidence type="ECO:0000313" key="3">
    <source>
        <dbReference type="Proteomes" id="UP001556636"/>
    </source>
</evidence>
<accession>A0ABV3RX59</accession>
<protein>
    <submittedName>
        <fullName evidence="2">Glycosyltransferase</fullName>
        <ecNumber evidence="2">2.4.-.-</ecNumber>
    </submittedName>
</protein>
<sequence>MTDIYIWQRIISPHMAGLAAALSSRGVKTTYVAEREMSESRANQGWNPPPRGDARLELAPMAEAVAEVIDGASSASIHICQGIRGNGQVGIAQKLLGKRGLKQWVVMETVDDEGPRGFMKRLTYRYLFHRWRTSVEGILATGWQTPAWVAGRAFPAGQVYPFAYFLPESTVAEEQPVTEEFSAFRFLFVGQLIPRKRVDQLIEALGQIEAPAVELIVVGDGPERGRLEALAARALPRRVTWLGRLPMSEARAVMANADCLVLPSRHDGWGAVVSEALMTGTPVVCSDACGSAGVARAAGIGGVFPSGDVDAVRGELERVVAQGRLSASERSRLSTWAQCLGADAGADYLLRILRHSQGDGDRPLPPWEATTVSW</sequence>